<dbReference type="EC" id="6.3.2.1" evidence="8"/>
<evidence type="ECO:0000256" key="5">
    <source>
        <dbReference type="ARBA" id="ARBA00022741"/>
    </source>
</evidence>
<dbReference type="InterPro" id="IPR004821">
    <property type="entry name" value="Cyt_trans-like"/>
</dbReference>
<keyword evidence="6 8" id="KW-0067">ATP-binding</keyword>
<feature type="binding site" evidence="8">
    <location>
        <begin position="147"/>
        <end position="150"/>
    </location>
    <ligand>
        <name>ATP</name>
        <dbReference type="ChEBI" id="CHEBI:30616"/>
    </ligand>
</feature>
<comment type="miscellaneous">
    <text evidence="8">The reaction proceeds by a bi uni uni bi ping pong mechanism.</text>
</comment>
<dbReference type="AlphaFoldDB" id="A0A1M6DZG7"/>
<dbReference type="Proteomes" id="UP000184529">
    <property type="component" value="Unassembled WGS sequence"/>
</dbReference>
<reference evidence="10" key="1">
    <citation type="submission" date="2016-11" db="EMBL/GenBank/DDBJ databases">
        <authorList>
            <person name="Varghese N."/>
            <person name="Submissions S."/>
        </authorList>
    </citation>
    <scope>NUCLEOTIDE SEQUENCE [LARGE SCALE GENOMIC DNA]</scope>
    <source>
        <strain evidence="10">DSM 16057</strain>
    </source>
</reference>
<evidence type="ECO:0000256" key="7">
    <source>
        <dbReference type="ARBA" id="ARBA00048258"/>
    </source>
</evidence>
<dbReference type="GO" id="GO:0015940">
    <property type="term" value="P:pantothenate biosynthetic process"/>
    <property type="evidence" value="ECO:0007669"/>
    <property type="project" value="UniProtKB-UniRule"/>
</dbReference>
<feature type="active site" description="Proton donor" evidence="8">
    <location>
        <position position="37"/>
    </location>
</feature>
<comment type="similarity">
    <text evidence="2 8">Belongs to the pantothenate synthetase family.</text>
</comment>
<dbReference type="NCBIfam" id="TIGR00125">
    <property type="entry name" value="cyt_tran_rel"/>
    <property type="match status" value="1"/>
</dbReference>
<comment type="function">
    <text evidence="8">Catalyzes the condensation of pantoate with beta-alanine in an ATP-dependent reaction via a pantoyl-adenylate intermediate.</text>
</comment>
<keyword evidence="10" id="KW-1185">Reference proteome</keyword>
<dbReference type="OrthoDB" id="9773087at2"/>
<dbReference type="InterPro" id="IPR042176">
    <property type="entry name" value="Pantoate_ligase_C"/>
</dbReference>
<dbReference type="STRING" id="1121432.SAMN02745219_01072"/>
<comment type="subunit">
    <text evidence="8">Homodimer.</text>
</comment>
<keyword evidence="8" id="KW-0963">Cytoplasm</keyword>
<feature type="binding site" evidence="8">
    <location>
        <begin position="30"/>
        <end position="37"/>
    </location>
    <ligand>
        <name>ATP</name>
        <dbReference type="ChEBI" id="CHEBI:30616"/>
    </ligand>
</feature>
<feature type="binding site" evidence="8">
    <location>
        <position position="61"/>
    </location>
    <ligand>
        <name>(R)-pantoate</name>
        <dbReference type="ChEBI" id="CHEBI:15980"/>
    </ligand>
</feature>
<dbReference type="FunFam" id="3.30.1300.10:FF:000001">
    <property type="entry name" value="Pantothenate synthetase"/>
    <property type="match status" value="1"/>
</dbReference>
<evidence type="ECO:0000256" key="6">
    <source>
        <dbReference type="ARBA" id="ARBA00022840"/>
    </source>
</evidence>
<evidence type="ECO:0000256" key="3">
    <source>
        <dbReference type="ARBA" id="ARBA00022598"/>
    </source>
</evidence>
<dbReference type="GO" id="GO:0004592">
    <property type="term" value="F:pantoate-beta-alanine ligase activity"/>
    <property type="evidence" value="ECO:0007669"/>
    <property type="project" value="UniProtKB-UniRule"/>
</dbReference>
<dbReference type="CDD" id="cd00560">
    <property type="entry name" value="PanC"/>
    <property type="match status" value="1"/>
</dbReference>
<dbReference type="HAMAP" id="MF_00158">
    <property type="entry name" value="PanC"/>
    <property type="match status" value="1"/>
</dbReference>
<organism evidence="9 10">
    <name type="scientific">Desulfofundulus thermosubterraneus DSM 16057</name>
    <dbReference type="NCBI Taxonomy" id="1121432"/>
    <lineage>
        <taxon>Bacteria</taxon>
        <taxon>Bacillati</taxon>
        <taxon>Bacillota</taxon>
        <taxon>Clostridia</taxon>
        <taxon>Eubacteriales</taxon>
        <taxon>Peptococcaceae</taxon>
        <taxon>Desulfofundulus</taxon>
    </lineage>
</organism>
<dbReference type="EMBL" id="FQZM01000011">
    <property type="protein sequence ID" value="SHI78664.1"/>
    <property type="molecule type" value="Genomic_DNA"/>
</dbReference>
<comment type="catalytic activity">
    <reaction evidence="7 8">
        <text>(R)-pantoate + beta-alanine + ATP = (R)-pantothenate + AMP + diphosphate + H(+)</text>
        <dbReference type="Rhea" id="RHEA:10912"/>
        <dbReference type="ChEBI" id="CHEBI:15378"/>
        <dbReference type="ChEBI" id="CHEBI:15980"/>
        <dbReference type="ChEBI" id="CHEBI:29032"/>
        <dbReference type="ChEBI" id="CHEBI:30616"/>
        <dbReference type="ChEBI" id="CHEBI:33019"/>
        <dbReference type="ChEBI" id="CHEBI:57966"/>
        <dbReference type="ChEBI" id="CHEBI:456215"/>
        <dbReference type="EC" id="6.3.2.1"/>
    </reaction>
</comment>
<evidence type="ECO:0000313" key="9">
    <source>
        <dbReference type="EMBL" id="SHI78664.1"/>
    </source>
</evidence>
<name>A0A1M6DZG7_9FIRM</name>
<comment type="subcellular location">
    <subcellularLocation>
        <location evidence="8">Cytoplasm</location>
    </subcellularLocation>
</comment>
<feature type="binding site" evidence="8">
    <location>
        <position position="61"/>
    </location>
    <ligand>
        <name>beta-alanine</name>
        <dbReference type="ChEBI" id="CHEBI:57966"/>
    </ligand>
</feature>
<dbReference type="UniPathway" id="UPA00028">
    <property type="reaction ID" value="UER00005"/>
</dbReference>
<dbReference type="FunFam" id="3.40.50.620:FF:000013">
    <property type="entry name" value="Pantothenate synthetase"/>
    <property type="match status" value="1"/>
</dbReference>
<feature type="binding site" evidence="8">
    <location>
        <begin position="184"/>
        <end position="187"/>
    </location>
    <ligand>
        <name>ATP</name>
        <dbReference type="ChEBI" id="CHEBI:30616"/>
    </ligand>
</feature>
<dbReference type="InterPro" id="IPR003721">
    <property type="entry name" value="Pantoate_ligase"/>
</dbReference>
<dbReference type="Gene3D" id="3.40.50.620">
    <property type="entry name" value="HUPs"/>
    <property type="match status" value="1"/>
</dbReference>
<sequence>MLICHTIKEIRDFVRQARSRGLTVGFVPTMGYFHEGHLTLMRRAKEACDVVVVSIFVNPLQFGPREDYDRYPRDLDRDVSLAREVGVDAIFHPSVEEMYPPGFATHVDVEGLTECLCGLSRPGHFRGVATVVTKLFNIVRPDRAFFGQKDAQQALVIRRMVEDLNMDLEIVTVPTVREEDGLAMSSRNVYLSPEERRAATVLPRSLQAARRAYESGERDAGRLVELVRGMIAAEPRAVIDYVEIRSIPDLKPVSRLDGPALLALAVRFGSTRLIDNLVLGSPDGVL</sequence>
<dbReference type="PANTHER" id="PTHR21299">
    <property type="entry name" value="CYTIDYLATE KINASE/PANTOATE-BETA-ALANINE LIGASE"/>
    <property type="match status" value="1"/>
</dbReference>
<dbReference type="Pfam" id="PF02569">
    <property type="entry name" value="Pantoate_ligase"/>
    <property type="match status" value="1"/>
</dbReference>
<dbReference type="InterPro" id="IPR014729">
    <property type="entry name" value="Rossmann-like_a/b/a_fold"/>
</dbReference>
<comment type="pathway">
    <text evidence="1 8">Cofactor biosynthesis; (R)-pantothenate biosynthesis; (R)-pantothenate from (R)-pantoate and beta-alanine: step 1/1.</text>
</comment>
<dbReference type="PANTHER" id="PTHR21299:SF1">
    <property type="entry name" value="PANTOATE--BETA-ALANINE LIGASE"/>
    <property type="match status" value="1"/>
</dbReference>
<keyword evidence="4 8" id="KW-0566">Pantothenate biosynthesis</keyword>
<feature type="binding site" evidence="8">
    <location>
        <position position="153"/>
    </location>
    <ligand>
        <name>(R)-pantoate</name>
        <dbReference type="ChEBI" id="CHEBI:15980"/>
    </ligand>
</feature>
<evidence type="ECO:0000256" key="8">
    <source>
        <dbReference type="HAMAP-Rule" id="MF_00158"/>
    </source>
</evidence>
<proteinExistence type="inferred from homology"/>
<feature type="binding site" evidence="8">
    <location>
        <position position="176"/>
    </location>
    <ligand>
        <name>ATP</name>
        <dbReference type="ChEBI" id="CHEBI:30616"/>
    </ligand>
</feature>
<dbReference type="RefSeq" id="WP_072867784.1">
    <property type="nucleotide sequence ID" value="NZ_FQZM01000011.1"/>
</dbReference>
<dbReference type="SUPFAM" id="SSF52374">
    <property type="entry name" value="Nucleotidylyl transferase"/>
    <property type="match status" value="1"/>
</dbReference>
<keyword evidence="3 8" id="KW-0436">Ligase</keyword>
<accession>A0A1M6DZG7</accession>
<dbReference type="Gene3D" id="3.30.1300.10">
    <property type="entry name" value="Pantoate-beta-alanine ligase, C-terminal domain"/>
    <property type="match status" value="1"/>
</dbReference>
<dbReference type="GO" id="GO:0005829">
    <property type="term" value="C:cytosol"/>
    <property type="evidence" value="ECO:0007669"/>
    <property type="project" value="TreeGrafter"/>
</dbReference>
<evidence type="ECO:0000256" key="1">
    <source>
        <dbReference type="ARBA" id="ARBA00004990"/>
    </source>
</evidence>
<evidence type="ECO:0000313" key="10">
    <source>
        <dbReference type="Proteomes" id="UP000184529"/>
    </source>
</evidence>
<dbReference type="NCBIfam" id="TIGR00018">
    <property type="entry name" value="panC"/>
    <property type="match status" value="1"/>
</dbReference>
<protein>
    <recommendedName>
        <fullName evidence="8">Pantothenate synthetase</fullName>
        <shortName evidence="8">PS</shortName>
        <ecNumber evidence="8">6.3.2.1</ecNumber>
    </recommendedName>
    <alternativeName>
        <fullName evidence="8">Pantoate--beta-alanine ligase</fullName>
    </alternativeName>
    <alternativeName>
        <fullName evidence="8">Pantoate-activating enzyme</fullName>
    </alternativeName>
</protein>
<keyword evidence="5 8" id="KW-0547">Nucleotide-binding</keyword>
<evidence type="ECO:0000256" key="4">
    <source>
        <dbReference type="ARBA" id="ARBA00022655"/>
    </source>
</evidence>
<gene>
    <name evidence="8" type="primary">panC</name>
    <name evidence="9" type="ORF">SAMN02745219_01072</name>
</gene>
<evidence type="ECO:0000256" key="2">
    <source>
        <dbReference type="ARBA" id="ARBA00009256"/>
    </source>
</evidence>
<dbReference type="GO" id="GO:0005524">
    <property type="term" value="F:ATP binding"/>
    <property type="evidence" value="ECO:0007669"/>
    <property type="project" value="UniProtKB-KW"/>
</dbReference>